<dbReference type="InterPro" id="IPR013149">
    <property type="entry name" value="ADH-like_C"/>
</dbReference>
<dbReference type="InterPro" id="IPR020843">
    <property type="entry name" value="ER"/>
</dbReference>
<dbReference type="GO" id="GO:0051903">
    <property type="term" value="F:S-(hydroxymethyl)glutathione dehydrogenase [NAD(P)+] activity"/>
    <property type="evidence" value="ECO:0007669"/>
    <property type="project" value="TreeGrafter"/>
</dbReference>
<evidence type="ECO:0000256" key="1">
    <source>
        <dbReference type="ARBA" id="ARBA00001947"/>
    </source>
</evidence>
<evidence type="ECO:0000313" key="8">
    <source>
        <dbReference type="EMBL" id="CAD7090574.1"/>
    </source>
</evidence>
<dbReference type="InParanoid" id="A0A7R8YYW9"/>
<dbReference type="InterPro" id="IPR002328">
    <property type="entry name" value="ADH_Zn_CS"/>
</dbReference>
<dbReference type="Gene3D" id="3.40.50.720">
    <property type="entry name" value="NAD(P)-binding Rossmann-like Domain"/>
    <property type="match status" value="1"/>
</dbReference>
<evidence type="ECO:0000313" key="9">
    <source>
        <dbReference type="Proteomes" id="UP000594454"/>
    </source>
</evidence>
<gene>
    <name evidence="8" type="ORF">HERILL_LOCUS13043</name>
</gene>
<dbReference type="Gene3D" id="3.90.180.10">
    <property type="entry name" value="Medium-chain alcohol dehydrogenases, catalytic domain"/>
    <property type="match status" value="1"/>
</dbReference>
<dbReference type="EMBL" id="LR899013">
    <property type="protein sequence ID" value="CAD7090574.1"/>
    <property type="molecule type" value="Genomic_DNA"/>
</dbReference>
<dbReference type="Proteomes" id="UP000594454">
    <property type="component" value="Chromosome 5"/>
</dbReference>
<dbReference type="FunFam" id="3.90.180.10:FF:000067">
    <property type="entry name" value="alcohol dehydrogenase 1-like isoform X1"/>
    <property type="match status" value="1"/>
</dbReference>
<evidence type="ECO:0000256" key="3">
    <source>
        <dbReference type="ARBA" id="ARBA00022833"/>
    </source>
</evidence>
<evidence type="ECO:0000256" key="6">
    <source>
        <dbReference type="RuleBase" id="RU361277"/>
    </source>
</evidence>
<dbReference type="SMART" id="SM00829">
    <property type="entry name" value="PKS_ER"/>
    <property type="match status" value="1"/>
</dbReference>
<keyword evidence="4" id="KW-0560">Oxidoreductase</keyword>
<dbReference type="InterPro" id="IPR036291">
    <property type="entry name" value="NAD(P)-bd_dom_sf"/>
</dbReference>
<keyword evidence="3 6" id="KW-0862">Zinc</keyword>
<dbReference type="PANTHER" id="PTHR43880">
    <property type="entry name" value="ALCOHOL DEHYDROGENASE"/>
    <property type="match status" value="1"/>
</dbReference>
<dbReference type="PROSITE" id="PS00059">
    <property type="entry name" value="ADH_ZINC"/>
    <property type="match status" value="1"/>
</dbReference>
<comment type="similarity">
    <text evidence="6">Belongs to the zinc-containing alcohol dehydrogenase family.</text>
</comment>
<evidence type="ECO:0000256" key="4">
    <source>
        <dbReference type="ARBA" id="ARBA00023002"/>
    </source>
</evidence>
<keyword evidence="2 6" id="KW-0479">Metal-binding</keyword>
<dbReference type="InterPro" id="IPR011032">
    <property type="entry name" value="GroES-like_sf"/>
</dbReference>
<dbReference type="PANTHER" id="PTHR43880:SF12">
    <property type="entry name" value="ALCOHOL DEHYDROGENASE CLASS-3"/>
    <property type="match status" value="1"/>
</dbReference>
<dbReference type="InterPro" id="IPR013154">
    <property type="entry name" value="ADH-like_N"/>
</dbReference>
<evidence type="ECO:0000259" key="7">
    <source>
        <dbReference type="SMART" id="SM00829"/>
    </source>
</evidence>
<protein>
    <recommendedName>
        <fullName evidence="7">Enoyl reductase (ER) domain-containing protein</fullName>
    </recommendedName>
</protein>
<accession>A0A7R8YYW9</accession>
<keyword evidence="5" id="KW-0520">NAD</keyword>
<evidence type="ECO:0000256" key="2">
    <source>
        <dbReference type="ARBA" id="ARBA00022723"/>
    </source>
</evidence>
<dbReference type="GO" id="GO:0005829">
    <property type="term" value="C:cytosol"/>
    <property type="evidence" value="ECO:0007669"/>
    <property type="project" value="TreeGrafter"/>
</dbReference>
<sequence>MSLSTRASGKLSKVIKCRAAVVWEVNQRFSIEEIEVDPPKAHEVRVKMVSTGLCHSDLSVKNGVMEFSNKFPQVPGHEGAGIVESVGEKVTKFKPGDHVIPLYAGQCLKCDFCKSGKTNTCEVSIKMQEGTAMIDGTSRLRCKGKMLYQFMSCGTFSEYTVVEDIALAKISNKAPLEKVCLIGCGIPTGYGAAVNAAKVKPGSKCAVWGLGGIGLAAVMGCKKAGASEVWGIDINPAKFDLARKFGCTHFANPNDYKGRKFADVLLELTKGGFDYTFECAGQIATMRQAVDSSHRAWGRTTLVGIATFSQDLNVFPFDLICGRSIGGTFFGSYQAVESVPKLVDEYLNNELMVDDFITHTFKLEQINEGFDLMIKGGCLRSIVIF</sequence>
<keyword evidence="9" id="KW-1185">Reference proteome</keyword>
<comment type="cofactor">
    <cofactor evidence="1 6">
        <name>Zn(2+)</name>
        <dbReference type="ChEBI" id="CHEBI:29105"/>
    </cofactor>
</comment>
<dbReference type="Pfam" id="PF08240">
    <property type="entry name" value="ADH_N"/>
    <property type="match status" value="1"/>
</dbReference>
<proteinExistence type="inferred from homology"/>
<dbReference type="GO" id="GO:0008270">
    <property type="term" value="F:zinc ion binding"/>
    <property type="evidence" value="ECO:0007669"/>
    <property type="project" value="InterPro"/>
</dbReference>
<dbReference type="Pfam" id="PF00107">
    <property type="entry name" value="ADH_zinc_N"/>
    <property type="match status" value="1"/>
</dbReference>
<dbReference type="AlphaFoldDB" id="A0A7R8YYW9"/>
<dbReference type="SUPFAM" id="SSF50129">
    <property type="entry name" value="GroES-like"/>
    <property type="match status" value="1"/>
</dbReference>
<organism evidence="8 9">
    <name type="scientific">Hermetia illucens</name>
    <name type="common">Black soldier fly</name>
    <dbReference type="NCBI Taxonomy" id="343691"/>
    <lineage>
        <taxon>Eukaryota</taxon>
        <taxon>Metazoa</taxon>
        <taxon>Ecdysozoa</taxon>
        <taxon>Arthropoda</taxon>
        <taxon>Hexapoda</taxon>
        <taxon>Insecta</taxon>
        <taxon>Pterygota</taxon>
        <taxon>Neoptera</taxon>
        <taxon>Endopterygota</taxon>
        <taxon>Diptera</taxon>
        <taxon>Brachycera</taxon>
        <taxon>Stratiomyomorpha</taxon>
        <taxon>Stratiomyidae</taxon>
        <taxon>Hermetiinae</taxon>
        <taxon>Hermetia</taxon>
    </lineage>
</organism>
<name>A0A7R8YYW9_HERIL</name>
<evidence type="ECO:0000256" key="5">
    <source>
        <dbReference type="ARBA" id="ARBA00023027"/>
    </source>
</evidence>
<reference evidence="8 9" key="1">
    <citation type="submission" date="2020-11" db="EMBL/GenBank/DDBJ databases">
        <authorList>
            <person name="Wallbank WR R."/>
            <person name="Pardo Diaz C."/>
            <person name="Kozak K."/>
            <person name="Martin S."/>
            <person name="Jiggins C."/>
            <person name="Moest M."/>
            <person name="Warren A I."/>
            <person name="Generalovic N T."/>
            <person name="Byers J.R.P. K."/>
            <person name="Montejo-Kovacevich G."/>
            <person name="Yen C E."/>
        </authorList>
    </citation>
    <scope>NUCLEOTIDE SEQUENCE [LARGE SCALE GENOMIC DNA]</scope>
</reference>
<feature type="domain" description="Enoyl reductase (ER)" evidence="7">
    <location>
        <begin position="24"/>
        <end position="384"/>
    </location>
</feature>
<dbReference type="SUPFAM" id="SSF51735">
    <property type="entry name" value="NAD(P)-binding Rossmann-fold domains"/>
    <property type="match status" value="1"/>
</dbReference>
<dbReference type="OrthoDB" id="417550at2759"/>
<dbReference type="FunFam" id="3.40.50.720:FF:000003">
    <property type="entry name" value="S-(hydroxymethyl)glutathione dehydrogenase"/>
    <property type="match status" value="1"/>
</dbReference>
<dbReference type="GO" id="GO:0046294">
    <property type="term" value="P:formaldehyde catabolic process"/>
    <property type="evidence" value="ECO:0007669"/>
    <property type="project" value="TreeGrafter"/>
</dbReference>